<dbReference type="InterPro" id="IPR001763">
    <property type="entry name" value="Rhodanese-like_dom"/>
</dbReference>
<dbReference type="SUPFAM" id="SSF56281">
    <property type="entry name" value="Metallo-hydrolase/oxidoreductase"/>
    <property type="match status" value="1"/>
</dbReference>
<dbReference type="KEGG" id="halh:HTSR_0372"/>
<feature type="region of interest" description="Disordered" evidence="2">
    <location>
        <begin position="1"/>
        <end position="24"/>
    </location>
</feature>
<dbReference type="CDD" id="cd07724">
    <property type="entry name" value="POD-like_MBL-fold"/>
    <property type="match status" value="1"/>
</dbReference>
<dbReference type="GeneID" id="29828385"/>
<dbReference type="Gene3D" id="3.60.15.10">
    <property type="entry name" value="Ribonuclease Z/Hydroxyacylglutathione hydrolase-like"/>
    <property type="match status" value="1"/>
</dbReference>
<evidence type="ECO:0000313" key="5">
    <source>
        <dbReference type="Proteomes" id="UP000185608"/>
    </source>
</evidence>
<dbReference type="InterPro" id="IPR051682">
    <property type="entry name" value="Mito_Persulfide_Diox"/>
</dbReference>
<evidence type="ECO:0000256" key="1">
    <source>
        <dbReference type="ARBA" id="ARBA00022723"/>
    </source>
</evidence>
<dbReference type="InterPro" id="IPR036873">
    <property type="entry name" value="Rhodanese-like_dom_sf"/>
</dbReference>
<dbReference type="AlphaFoldDB" id="A0A1D8S2I0"/>
<dbReference type="PATRIC" id="fig|1855411.3.peg.369"/>
<dbReference type="InterPro" id="IPR044528">
    <property type="entry name" value="POD-like_MBL-fold"/>
</dbReference>
<dbReference type="InterPro" id="IPR001279">
    <property type="entry name" value="Metallo-B-lactamas"/>
</dbReference>
<dbReference type="Pfam" id="PF00581">
    <property type="entry name" value="Rhodanese"/>
    <property type="match status" value="1"/>
</dbReference>
<dbReference type="PROSITE" id="PS50206">
    <property type="entry name" value="RHODANESE_3"/>
    <property type="match status" value="1"/>
</dbReference>
<keyword evidence="1" id="KW-0479">Metal-binding</keyword>
<dbReference type="RefSeq" id="WP_070364334.1">
    <property type="nucleotide sequence ID" value="NZ_CP016070.1"/>
</dbReference>
<feature type="domain" description="Rhodanese" evidence="3">
    <location>
        <begin position="31"/>
        <end position="125"/>
    </location>
</feature>
<dbReference type="GO" id="GO:0070813">
    <property type="term" value="P:hydrogen sulfide metabolic process"/>
    <property type="evidence" value="ECO:0007669"/>
    <property type="project" value="TreeGrafter"/>
</dbReference>
<dbReference type="Pfam" id="PF00753">
    <property type="entry name" value="Lactamase_B"/>
    <property type="match status" value="1"/>
</dbReference>
<dbReference type="GO" id="GO:0006749">
    <property type="term" value="P:glutathione metabolic process"/>
    <property type="evidence" value="ECO:0007669"/>
    <property type="project" value="InterPro"/>
</dbReference>
<proteinExistence type="predicted"/>
<dbReference type="PANTHER" id="PTHR43084:SF1">
    <property type="entry name" value="PERSULFIDE DIOXYGENASE ETHE1, MITOCHONDRIAL"/>
    <property type="match status" value="1"/>
</dbReference>
<dbReference type="GO" id="GO:0016787">
    <property type="term" value="F:hydrolase activity"/>
    <property type="evidence" value="ECO:0007669"/>
    <property type="project" value="UniProtKB-KW"/>
</dbReference>
<dbReference type="EMBL" id="CP016070">
    <property type="protein sequence ID" value="AOW79572.1"/>
    <property type="molecule type" value="Genomic_DNA"/>
</dbReference>
<dbReference type="Gene3D" id="3.40.250.10">
    <property type="entry name" value="Rhodanese-like domain"/>
    <property type="match status" value="1"/>
</dbReference>
<dbReference type="GO" id="GO:0046872">
    <property type="term" value="F:metal ion binding"/>
    <property type="evidence" value="ECO:0007669"/>
    <property type="project" value="UniProtKB-KW"/>
</dbReference>
<evidence type="ECO:0000313" key="4">
    <source>
        <dbReference type="EMBL" id="AOW79572.1"/>
    </source>
</evidence>
<evidence type="ECO:0000259" key="3">
    <source>
        <dbReference type="PROSITE" id="PS50206"/>
    </source>
</evidence>
<evidence type="ECO:0000256" key="2">
    <source>
        <dbReference type="SAM" id="MobiDB-lite"/>
    </source>
</evidence>
<sequence>MHERDTGAAVPEPPAPVESISPTALRERIDRGDPVTVLDVRTASDFEEWHLEGETVTVENRPYYEFLDGAELPEDLPQGDPLIVVCAEGDASDYVAGELRSAGRDAVTLDGGMAAWARIYDRNEITDYDGPGELYQYHRPSTGCLSYLLVDGGEAAVVDPLRAFRDRYVEDAAAQGADLVYAIDTHCHADHVSGVTALAKQGVTGVVPEPTTQRGMEADVDLLRIEDGEELTVGNATIETRHTPGHTSGMSSYLVGESVVLTGDSLFVDSVARPDLEAGDDGAPEAARQLYRSLQERLLTLDQDVTVAGGHTAPSDSPGPDGTFTARLGALVDRMPVLSKPEDEFVEYVLADMPPRPANFEQIIAANLGKQAVDDEEAFRIELGPNNCAAGHGASTG</sequence>
<dbReference type="STRING" id="1873524.HSR6_0357"/>
<dbReference type="PANTHER" id="PTHR43084">
    <property type="entry name" value="PERSULFIDE DIOXYGENASE ETHE1"/>
    <property type="match status" value="1"/>
</dbReference>
<organism evidence="4 5">
    <name type="scientific">Halodesulfurarchaeum formicicum</name>
    <dbReference type="NCBI Taxonomy" id="1873524"/>
    <lineage>
        <taxon>Archaea</taxon>
        <taxon>Methanobacteriati</taxon>
        <taxon>Methanobacteriota</taxon>
        <taxon>Stenosarchaea group</taxon>
        <taxon>Halobacteria</taxon>
        <taxon>Halobacteriales</taxon>
        <taxon>Halobacteriaceae</taxon>
        <taxon>Halodesulfurarchaeum</taxon>
    </lineage>
</organism>
<name>A0A1D8S2I0_9EURY</name>
<accession>A0A1D8S2I0</accession>
<dbReference type="SMART" id="SM00450">
    <property type="entry name" value="RHOD"/>
    <property type="match status" value="1"/>
</dbReference>
<dbReference type="SMART" id="SM00849">
    <property type="entry name" value="Lactamase_B"/>
    <property type="match status" value="1"/>
</dbReference>
<gene>
    <name evidence="4" type="ORF">HTSR_0372</name>
</gene>
<dbReference type="InterPro" id="IPR036866">
    <property type="entry name" value="RibonucZ/Hydroxyglut_hydro"/>
</dbReference>
<dbReference type="GO" id="GO:0050313">
    <property type="term" value="F:sulfur dioxygenase activity"/>
    <property type="evidence" value="ECO:0007669"/>
    <property type="project" value="InterPro"/>
</dbReference>
<protein>
    <submittedName>
        <fullName evidence="4">Fused rhodanese domain-containing protein/hydrolase</fullName>
    </submittedName>
</protein>
<reference evidence="4 5" key="1">
    <citation type="submission" date="2016-06" db="EMBL/GenBank/DDBJ databases">
        <title>Discovery of anaerobic lithoheterotrophic haloarchaeon capable of sulfur respiration by hydrogen and formate.</title>
        <authorList>
            <person name="Sorokin D.Y."/>
            <person name="Kublanov I.V."/>
            <person name="Roman P."/>
            <person name="Sinninghe Damste J.S."/>
            <person name="Golyshin P.N."/>
            <person name="Rojo D."/>
            <person name="Ciordia S."/>
            <person name="Mena Md.C."/>
            <person name="Ferrer M."/>
            <person name="Smedile F."/>
            <person name="Messina E."/>
            <person name="La Cono V."/>
            <person name="Yakimov M.M."/>
        </authorList>
    </citation>
    <scope>NUCLEOTIDE SEQUENCE [LARGE SCALE GENOMIC DNA]</scope>
    <source>
        <strain evidence="4 5">HTSR1</strain>
    </source>
</reference>
<dbReference type="Proteomes" id="UP000185608">
    <property type="component" value="Chromosome"/>
</dbReference>
<keyword evidence="4" id="KW-0378">Hydrolase</keyword>
<dbReference type="SUPFAM" id="SSF52821">
    <property type="entry name" value="Rhodanese/Cell cycle control phosphatase"/>
    <property type="match status" value="1"/>
</dbReference>